<proteinExistence type="predicted"/>
<keyword evidence="1" id="KW-0479">Metal-binding</keyword>
<keyword evidence="1" id="KW-0862">Zinc</keyword>
<reference evidence="3 4" key="1">
    <citation type="journal article" date="2019" name="Int. J. Syst. Evol. Microbiol.">
        <title>The Global Catalogue of Microorganisms (GCM) 10K type strain sequencing project: providing services to taxonomists for standard genome sequencing and annotation.</title>
        <authorList>
            <consortium name="The Broad Institute Genomics Platform"/>
            <consortium name="The Broad Institute Genome Sequencing Center for Infectious Disease"/>
            <person name="Wu L."/>
            <person name="Ma J."/>
        </authorList>
    </citation>
    <scope>NUCLEOTIDE SEQUENCE [LARGE SCALE GENOMIC DNA]</scope>
    <source>
        <strain evidence="3 4">CGMCC 1.12543</strain>
    </source>
</reference>
<protein>
    <submittedName>
        <fullName evidence="3">SWIM zinc finger family protein</fullName>
    </submittedName>
</protein>
<evidence type="ECO:0000313" key="4">
    <source>
        <dbReference type="Proteomes" id="UP001596099"/>
    </source>
</evidence>
<evidence type="ECO:0000259" key="2">
    <source>
        <dbReference type="PROSITE" id="PS50966"/>
    </source>
</evidence>
<organism evidence="3 4">
    <name type="scientific">Halomarina salina</name>
    <dbReference type="NCBI Taxonomy" id="1872699"/>
    <lineage>
        <taxon>Archaea</taxon>
        <taxon>Methanobacteriati</taxon>
        <taxon>Methanobacteriota</taxon>
        <taxon>Stenosarchaea group</taxon>
        <taxon>Halobacteria</taxon>
        <taxon>Halobacteriales</taxon>
        <taxon>Natronomonadaceae</taxon>
        <taxon>Halomarina</taxon>
    </lineage>
</organism>
<feature type="domain" description="SWIM-type" evidence="2">
    <location>
        <begin position="49"/>
        <end position="84"/>
    </location>
</feature>
<dbReference type="GO" id="GO:0008270">
    <property type="term" value="F:zinc ion binding"/>
    <property type="evidence" value="ECO:0007669"/>
    <property type="project" value="UniProtKB-KW"/>
</dbReference>
<comment type="caution">
    <text evidence="3">The sequence shown here is derived from an EMBL/GenBank/DDBJ whole genome shotgun (WGS) entry which is preliminary data.</text>
</comment>
<keyword evidence="4" id="KW-1185">Reference proteome</keyword>
<dbReference type="InterPro" id="IPR007527">
    <property type="entry name" value="Znf_SWIM"/>
</dbReference>
<keyword evidence="1" id="KW-0863">Zinc-finger</keyword>
<dbReference type="RefSeq" id="WP_247414284.1">
    <property type="nucleotide sequence ID" value="NZ_JALLGW010000001.1"/>
</dbReference>
<evidence type="ECO:0000256" key="1">
    <source>
        <dbReference type="PROSITE-ProRule" id="PRU00325"/>
    </source>
</evidence>
<gene>
    <name evidence="3" type="ORF">ACFPYI_08610</name>
</gene>
<evidence type="ECO:0000313" key="3">
    <source>
        <dbReference type="EMBL" id="MFC5971387.1"/>
    </source>
</evidence>
<dbReference type="EMBL" id="JBHSQH010000001">
    <property type="protein sequence ID" value="MFC5971387.1"/>
    <property type="molecule type" value="Genomic_DNA"/>
</dbReference>
<dbReference type="Proteomes" id="UP001596099">
    <property type="component" value="Unassembled WGS sequence"/>
</dbReference>
<name>A0ABD5RM06_9EURY</name>
<sequence length="112" mass="12488">MTTHPLDRLSTTARILKRAQYEAFAFSLLADGDVLVRNESYANPSDHEYRVRVRDGLPVACPCPADERYEHACKHRVALAVRRPVLDTARAARAVTDADRAAAGLLSRRSTR</sequence>
<accession>A0ABD5RM06</accession>
<dbReference type="PROSITE" id="PS50966">
    <property type="entry name" value="ZF_SWIM"/>
    <property type="match status" value="1"/>
</dbReference>
<dbReference type="AlphaFoldDB" id="A0ABD5RM06"/>